<dbReference type="Proteomes" id="UP000639010">
    <property type="component" value="Unassembled WGS sequence"/>
</dbReference>
<dbReference type="RefSeq" id="WP_192625164.1">
    <property type="nucleotide sequence ID" value="NZ_JADBGG010000083.1"/>
</dbReference>
<name>A0ABR9HAD1_9BACT</name>
<evidence type="ECO:0000313" key="2">
    <source>
        <dbReference type="Proteomes" id="UP000639010"/>
    </source>
</evidence>
<accession>A0ABR9HAD1</accession>
<comment type="caution">
    <text evidence="1">The sequence shown here is derived from an EMBL/GenBank/DDBJ whole genome shotgun (WGS) entry which is preliminary data.</text>
</comment>
<protein>
    <submittedName>
        <fullName evidence="1">Uncharacterized protein</fullName>
    </submittedName>
</protein>
<sequence>MINTRGVMRSLLLVASVLGRKYRVKVKMGRADAFTDGKTIHLPALPSKVPDTLLKASVECGTKKQGMSVTSISMPCRKPDSPTT</sequence>
<keyword evidence="2" id="KW-1185">Reference proteome</keyword>
<proteinExistence type="predicted"/>
<organism evidence="1 2">
    <name type="scientific">Desulfomicrobium macestii</name>
    <dbReference type="NCBI Taxonomy" id="90731"/>
    <lineage>
        <taxon>Bacteria</taxon>
        <taxon>Pseudomonadati</taxon>
        <taxon>Thermodesulfobacteriota</taxon>
        <taxon>Desulfovibrionia</taxon>
        <taxon>Desulfovibrionales</taxon>
        <taxon>Desulfomicrobiaceae</taxon>
        <taxon>Desulfomicrobium</taxon>
    </lineage>
</organism>
<gene>
    <name evidence="1" type="ORF">H4684_004139</name>
</gene>
<dbReference type="EMBL" id="JADBGG010000083">
    <property type="protein sequence ID" value="MBE1427442.1"/>
    <property type="molecule type" value="Genomic_DNA"/>
</dbReference>
<evidence type="ECO:0000313" key="1">
    <source>
        <dbReference type="EMBL" id="MBE1427442.1"/>
    </source>
</evidence>
<reference evidence="1 2" key="1">
    <citation type="submission" date="2020-10" db="EMBL/GenBank/DDBJ databases">
        <title>Genomic Encyclopedia of Type Strains, Phase IV (KMG-IV): sequencing the most valuable type-strain genomes for metagenomic binning, comparative biology and taxonomic classification.</title>
        <authorList>
            <person name="Goeker M."/>
        </authorList>
    </citation>
    <scope>NUCLEOTIDE SEQUENCE [LARGE SCALE GENOMIC DNA]</scope>
    <source>
        <strain evidence="1 2">DSM 4194</strain>
    </source>
</reference>